<dbReference type="HOGENOM" id="CLU_1741365_0_0_1"/>
<keyword evidence="3" id="KW-1185">Reference proteome</keyword>
<comment type="caution">
    <text evidence="2">The sequence shown here is derived from an EMBL/GenBank/DDBJ whole genome shotgun (WGS) entry which is preliminary data.</text>
</comment>
<evidence type="ECO:0000256" key="1">
    <source>
        <dbReference type="SAM" id="Phobius"/>
    </source>
</evidence>
<name>W3VQP9_MOEAP</name>
<keyword evidence="1" id="KW-1133">Transmembrane helix</keyword>
<keyword evidence="1" id="KW-0812">Transmembrane</keyword>
<dbReference type="InterPro" id="IPR023391">
    <property type="entry name" value="Prot_translocase_SecE_dom_sf"/>
</dbReference>
<dbReference type="Proteomes" id="UP000019462">
    <property type="component" value="Unassembled WGS sequence"/>
</dbReference>
<accession>W3VQP9</accession>
<organism evidence="2 3">
    <name type="scientific">Moesziomyces aphidis</name>
    <name type="common">Pseudozyma aphidis</name>
    <dbReference type="NCBI Taxonomy" id="84754"/>
    <lineage>
        <taxon>Eukaryota</taxon>
        <taxon>Fungi</taxon>
        <taxon>Dikarya</taxon>
        <taxon>Basidiomycota</taxon>
        <taxon>Ustilaginomycotina</taxon>
        <taxon>Ustilaginomycetes</taxon>
        <taxon>Ustilaginales</taxon>
        <taxon>Ustilaginaceae</taxon>
        <taxon>Moesziomyces</taxon>
    </lineage>
</organism>
<evidence type="ECO:0000313" key="3">
    <source>
        <dbReference type="Proteomes" id="UP000019462"/>
    </source>
</evidence>
<reference evidence="2 3" key="1">
    <citation type="journal article" date="2014" name="Genome Announc.">
        <title>Genome sequence of the basidiomycetous fungus Pseudozyma aphidis DSM70725, an efficient producer of biosurfactant mannosylerythritol lipids.</title>
        <authorList>
            <person name="Lorenz S."/>
            <person name="Guenther M."/>
            <person name="Grumaz C."/>
            <person name="Rupp S."/>
            <person name="Zibek S."/>
            <person name="Sohn K."/>
        </authorList>
    </citation>
    <scope>NUCLEOTIDE SEQUENCE [LARGE SCALE GENOMIC DNA]</scope>
    <source>
        <strain evidence="3">ATCC 32657 / CBS 517.83 / DSM 70725 / JCM 10318 / NBRC 10182 / NRRL Y-7954 / St-0401</strain>
    </source>
</reference>
<feature type="transmembrane region" description="Helical" evidence="1">
    <location>
        <begin position="72"/>
        <end position="93"/>
    </location>
</feature>
<evidence type="ECO:0000313" key="2">
    <source>
        <dbReference type="EMBL" id="ETS63988.1"/>
    </source>
</evidence>
<dbReference type="AlphaFoldDB" id="W3VQP9"/>
<proteinExistence type="predicted"/>
<protein>
    <submittedName>
        <fullName evidence="2">Uncharacterized protein</fullName>
    </submittedName>
</protein>
<dbReference type="SUPFAM" id="SSF103456">
    <property type="entry name" value="Preprotein translocase SecE subunit"/>
    <property type="match status" value="1"/>
</dbReference>
<keyword evidence="1" id="KW-0472">Membrane</keyword>
<dbReference type="PANTHER" id="PTHR12309">
    <property type="entry name" value="SEC61 GAMMA SUBUNIT"/>
    <property type="match status" value="1"/>
</dbReference>
<sequence>MSDTIKEIVDIPQNFFREGTHFVNRCTKPNRKEQTRHAPALVQEGIILPASSIPTNRSLSCFMSRLRTHQEYIQICRAVGMGFVVMGFIGYFVKLVRTHVSLTPQGLHRLQMPSRLVAASLRNRSTSQSTRSLCKFHLVASPQAEIDDMY</sequence>
<dbReference type="OrthoDB" id="2401875at2759"/>
<dbReference type="EMBL" id="AWNI01000008">
    <property type="protein sequence ID" value="ETS63988.1"/>
    <property type="molecule type" value="Genomic_DNA"/>
</dbReference>
<gene>
    <name evidence="2" type="ORF">PaG_02324</name>
</gene>
<dbReference type="Gene3D" id="1.20.5.820">
    <property type="entry name" value="Preprotein translocase SecE subunit"/>
    <property type="match status" value="2"/>
</dbReference>